<name>A0A4Y2FGT4_ARAVE</name>
<accession>A0A4Y2FGT4</accession>
<dbReference type="EMBL" id="BGPR01000877">
    <property type="protein sequence ID" value="GBM38774.1"/>
    <property type="molecule type" value="Genomic_DNA"/>
</dbReference>
<evidence type="ECO:0000313" key="2">
    <source>
        <dbReference type="Proteomes" id="UP000499080"/>
    </source>
</evidence>
<protein>
    <submittedName>
        <fullName evidence="1">Uncharacterized protein</fullName>
    </submittedName>
</protein>
<comment type="caution">
    <text evidence="1">The sequence shown here is derived from an EMBL/GenBank/DDBJ whole genome shotgun (WGS) entry which is preliminary data.</text>
</comment>
<sequence>MKENDLSLMVQDQDCRPCEPISPIPVDECALLCLLLCGTMHYRPRTKPIGVYCHFCSLVISVRSFGTHLHLFPASKAALSGKKAVKKILLSLCTDFYQNGF</sequence>
<dbReference type="Proteomes" id="UP000499080">
    <property type="component" value="Unassembled WGS sequence"/>
</dbReference>
<keyword evidence="2" id="KW-1185">Reference proteome</keyword>
<evidence type="ECO:0000313" key="1">
    <source>
        <dbReference type="EMBL" id="GBM38774.1"/>
    </source>
</evidence>
<reference evidence="1 2" key="1">
    <citation type="journal article" date="2019" name="Sci. Rep.">
        <title>Orb-weaving spider Araneus ventricosus genome elucidates the spidroin gene catalogue.</title>
        <authorList>
            <person name="Kono N."/>
            <person name="Nakamura H."/>
            <person name="Ohtoshi R."/>
            <person name="Moran D.A.P."/>
            <person name="Shinohara A."/>
            <person name="Yoshida Y."/>
            <person name="Fujiwara M."/>
            <person name="Mori M."/>
            <person name="Tomita M."/>
            <person name="Arakawa K."/>
        </authorList>
    </citation>
    <scope>NUCLEOTIDE SEQUENCE [LARGE SCALE GENOMIC DNA]</scope>
</reference>
<gene>
    <name evidence="1" type="ORF">AVEN_210512_1</name>
</gene>
<proteinExistence type="predicted"/>
<organism evidence="1 2">
    <name type="scientific">Araneus ventricosus</name>
    <name type="common">Orbweaver spider</name>
    <name type="synonym">Epeira ventricosa</name>
    <dbReference type="NCBI Taxonomy" id="182803"/>
    <lineage>
        <taxon>Eukaryota</taxon>
        <taxon>Metazoa</taxon>
        <taxon>Ecdysozoa</taxon>
        <taxon>Arthropoda</taxon>
        <taxon>Chelicerata</taxon>
        <taxon>Arachnida</taxon>
        <taxon>Araneae</taxon>
        <taxon>Araneomorphae</taxon>
        <taxon>Entelegynae</taxon>
        <taxon>Araneoidea</taxon>
        <taxon>Araneidae</taxon>
        <taxon>Araneus</taxon>
    </lineage>
</organism>
<dbReference type="AlphaFoldDB" id="A0A4Y2FGT4"/>